<proteinExistence type="predicted"/>
<dbReference type="Proteomes" id="UP001589890">
    <property type="component" value="Unassembled WGS sequence"/>
</dbReference>
<dbReference type="RefSeq" id="WP_380043943.1">
    <property type="nucleotide sequence ID" value="NZ_JBHLTC010000005.1"/>
</dbReference>
<protein>
    <submittedName>
        <fullName evidence="1">Uncharacterized protein</fullName>
    </submittedName>
</protein>
<evidence type="ECO:0000313" key="2">
    <source>
        <dbReference type="Proteomes" id="UP001589890"/>
    </source>
</evidence>
<reference evidence="1 2" key="1">
    <citation type="submission" date="2024-09" db="EMBL/GenBank/DDBJ databases">
        <authorList>
            <person name="Sun Q."/>
            <person name="Mori K."/>
        </authorList>
    </citation>
    <scope>NUCLEOTIDE SEQUENCE [LARGE SCALE GENOMIC DNA]</scope>
    <source>
        <strain evidence="1 2">CGMCC 1.15906</strain>
    </source>
</reference>
<gene>
    <name evidence="1" type="ORF">ACFFGN_04180</name>
</gene>
<name>A0ABV6QFC1_9ACTN</name>
<sequence>MRATFENRGEGFMLHIELTENEIEHIGLLTPGVPLEPELNEPLADLAALVEEAGGLHAGKLSRISFTSVRG</sequence>
<accession>A0ABV6QFC1</accession>
<evidence type="ECO:0000313" key="1">
    <source>
        <dbReference type="EMBL" id="MFC0623245.1"/>
    </source>
</evidence>
<dbReference type="EMBL" id="JBHLTC010000005">
    <property type="protein sequence ID" value="MFC0623245.1"/>
    <property type="molecule type" value="Genomic_DNA"/>
</dbReference>
<organism evidence="1 2">
    <name type="scientific">Kribbella deserti</name>
    <dbReference type="NCBI Taxonomy" id="1926257"/>
    <lineage>
        <taxon>Bacteria</taxon>
        <taxon>Bacillati</taxon>
        <taxon>Actinomycetota</taxon>
        <taxon>Actinomycetes</taxon>
        <taxon>Propionibacteriales</taxon>
        <taxon>Kribbellaceae</taxon>
        <taxon>Kribbella</taxon>
    </lineage>
</organism>
<comment type="caution">
    <text evidence="1">The sequence shown here is derived from an EMBL/GenBank/DDBJ whole genome shotgun (WGS) entry which is preliminary data.</text>
</comment>
<keyword evidence="2" id="KW-1185">Reference proteome</keyword>